<comment type="caution">
    <text evidence="1">The sequence shown here is derived from an EMBL/GenBank/DDBJ whole genome shotgun (WGS) entry which is preliminary data.</text>
</comment>
<protein>
    <recommendedName>
        <fullName evidence="3">CopG family transcriptional regulator</fullName>
    </recommendedName>
</protein>
<dbReference type="OrthoDB" id="9798485at2"/>
<dbReference type="STRING" id="596151.DesfrDRAFT_0333"/>
<dbReference type="Proteomes" id="UP000006250">
    <property type="component" value="Unassembled WGS sequence"/>
</dbReference>
<dbReference type="eggNOG" id="ENOG5032YQV">
    <property type="taxonomic scope" value="Bacteria"/>
</dbReference>
<dbReference type="EMBL" id="AECZ01000002">
    <property type="protein sequence ID" value="EFL52703.1"/>
    <property type="molecule type" value="Genomic_DNA"/>
</dbReference>
<reference evidence="1 2" key="1">
    <citation type="submission" date="2010-08" db="EMBL/GenBank/DDBJ databases">
        <title>The draft genome of Desulfovibrio fructosovorans JJ.</title>
        <authorList>
            <consortium name="US DOE Joint Genome Institute (JGI-PGF)"/>
            <person name="Lucas S."/>
            <person name="Copeland A."/>
            <person name="Lapidus A."/>
            <person name="Cheng J.-F."/>
            <person name="Bruce D."/>
            <person name="Goodwin L."/>
            <person name="Pitluck S."/>
            <person name="Land M.L."/>
            <person name="Hauser L."/>
            <person name="Chang Y.-J."/>
            <person name="Jeffries C."/>
            <person name="Wall J.D."/>
            <person name="Stahl D.A."/>
            <person name="Arkin A.P."/>
            <person name="Dehal P."/>
            <person name="Stolyar S.M."/>
            <person name="Hazen T.C."/>
            <person name="Woyke T.J."/>
        </authorList>
    </citation>
    <scope>NUCLEOTIDE SEQUENCE [LARGE SCALE GENOMIC DNA]</scope>
    <source>
        <strain evidence="1 2">JJ</strain>
    </source>
</reference>
<dbReference type="AlphaFoldDB" id="E1JRT4"/>
<evidence type="ECO:0008006" key="3">
    <source>
        <dbReference type="Google" id="ProtNLM"/>
    </source>
</evidence>
<keyword evidence="2" id="KW-1185">Reference proteome</keyword>
<proteinExistence type="predicted"/>
<name>E1JRT4_SOLFR</name>
<sequence>MKAKEFDALFESGEDIGDLLDVAKASRVNQTVKRVNVDFPLWMVEALDKQAKRLGITRQSLLKVYIAASLKDHGDTPRP</sequence>
<organism evidence="1 2">
    <name type="scientific">Solidesulfovibrio fructosivorans JJ]</name>
    <dbReference type="NCBI Taxonomy" id="596151"/>
    <lineage>
        <taxon>Bacteria</taxon>
        <taxon>Pseudomonadati</taxon>
        <taxon>Thermodesulfobacteriota</taxon>
        <taxon>Desulfovibrionia</taxon>
        <taxon>Desulfovibrionales</taxon>
        <taxon>Desulfovibrionaceae</taxon>
        <taxon>Solidesulfovibrio</taxon>
    </lineage>
</organism>
<accession>E1JRT4</accession>
<gene>
    <name evidence="1" type="ORF">DesfrDRAFT_0333</name>
</gene>
<dbReference type="RefSeq" id="WP_005990480.1">
    <property type="nucleotide sequence ID" value="NZ_AECZ01000002.1"/>
</dbReference>
<evidence type="ECO:0000313" key="2">
    <source>
        <dbReference type="Proteomes" id="UP000006250"/>
    </source>
</evidence>
<evidence type="ECO:0000313" key="1">
    <source>
        <dbReference type="EMBL" id="EFL52703.1"/>
    </source>
</evidence>
<dbReference type="NCBIfam" id="NF047399">
    <property type="entry name" value="BrnA_antitoxin_add"/>
    <property type="match status" value="1"/>
</dbReference>